<gene>
    <name evidence="2" type="ORF">C8P70_11446</name>
</gene>
<evidence type="ECO:0000313" key="2">
    <source>
        <dbReference type="EMBL" id="TDS57913.1"/>
    </source>
</evidence>
<feature type="transmembrane region" description="Helical" evidence="1">
    <location>
        <begin position="196"/>
        <end position="220"/>
    </location>
</feature>
<dbReference type="Proteomes" id="UP000295215">
    <property type="component" value="Unassembled WGS sequence"/>
</dbReference>
<keyword evidence="1" id="KW-0472">Membrane</keyword>
<feature type="transmembrane region" description="Helical" evidence="1">
    <location>
        <begin position="20"/>
        <end position="50"/>
    </location>
</feature>
<dbReference type="RefSeq" id="WP_133712662.1">
    <property type="nucleotide sequence ID" value="NZ_SOAG01000014.1"/>
</dbReference>
<protein>
    <recommendedName>
        <fullName evidence="4">ABC-2 type transport system permease protein</fullName>
    </recommendedName>
</protein>
<feature type="transmembrane region" description="Helical" evidence="1">
    <location>
        <begin position="349"/>
        <end position="368"/>
    </location>
</feature>
<keyword evidence="3" id="KW-1185">Reference proteome</keyword>
<feature type="transmembrane region" description="Helical" evidence="1">
    <location>
        <begin position="102"/>
        <end position="128"/>
    </location>
</feature>
<feature type="transmembrane region" description="Helical" evidence="1">
    <location>
        <begin position="62"/>
        <end position="81"/>
    </location>
</feature>
<comment type="caution">
    <text evidence="2">The sequence shown here is derived from an EMBL/GenBank/DDBJ whole genome shotgun (WGS) entry which is preliminary data.</text>
</comment>
<feature type="transmembrane region" description="Helical" evidence="1">
    <location>
        <begin position="140"/>
        <end position="160"/>
    </location>
</feature>
<keyword evidence="1" id="KW-1133">Transmembrane helix</keyword>
<feature type="transmembrane region" description="Helical" evidence="1">
    <location>
        <begin position="167"/>
        <end position="184"/>
    </location>
</feature>
<accession>A0A4R7EZI8</accession>
<evidence type="ECO:0000256" key="1">
    <source>
        <dbReference type="SAM" id="Phobius"/>
    </source>
</evidence>
<dbReference type="AlphaFoldDB" id="A0A4R7EZI8"/>
<feature type="transmembrane region" description="Helical" evidence="1">
    <location>
        <begin position="300"/>
        <end position="319"/>
    </location>
</feature>
<dbReference type="InterPro" id="IPR043742">
    <property type="entry name" value="DUF5687"/>
</dbReference>
<evidence type="ECO:0008006" key="4">
    <source>
        <dbReference type="Google" id="ProtNLM"/>
    </source>
</evidence>
<dbReference type="EMBL" id="SOAG01000014">
    <property type="protein sequence ID" value="TDS57913.1"/>
    <property type="molecule type" value="Genomic_DNA"/>
</dbReference>
<dbReference type="OrthoDB" id="1014144at2"/>
<feature type="transmembrane region" description="Helical" evidence="1">
    <location>
        <begin position="374"/>
        <end position="397"/>
    </location>
</feature>
<feature type="transmembrane region" description="Helical" evidence="1">
    <location>
        <begin position="445"/>
        <end position="463"/>
    </location>
</feature>
<evidence type="ECO:0000313" key="3">
    <source>
        <dbReference type="Proteomes" id="UP000295215"/>
    </source>
</evidence>
<keyword evidence="1" id="KW-0812">Transmembrane</keyword>
<feature type="transmembrane region" description="Helical" evidence="1">
    <location>
        <begin position="275"/>
        <end position="294"/>
    </location>
</feature>
<proteinExistence type="predicted"/>
<name>A0A4R7EZI8_9FLAO</name>
<organism evidence="2 3">
    <name type="scientific">Myroides indicus</name>
    <dbReference type="NCBI Taxonomy" id="1323422"/>
    <lineage>
        <taxon>Bacteria</taxon>
        <taxon>Pseudomonadati</taxon>
        <taxon>Bacteroidota</taxon>
        <taxon>Flavobacteriia</taxon>
        <taxon>Flavobacteriales</taxon>
        <taxon>Flavobacteriaceae</taxon>
        <taxon>Myroides</taxon>
    </lineage>
</organism>
<reference evidence="2 3" key="1">
    <citation type="submission" date="2019-03" db="EMBL/GenBank/DDBJ databases">
        <title>Genomic Encyclopedia of Archaeal and Bacterial Type Strains, Phase II (KMG-II): from individual species to whole genera.</title>
        <authorList>
            <person name="Goeker M."/>
        </authorList>
    </citation>
    <scope>NUCLEOTIDE SEQUENCE [LARGE SCALE GENOMIC DNA]</scope>
    <source>
        <strain evidence="2 3">DSM 28213</strain>
    </source>
</reference>
<feature type="transmembrane region" description="Helical" evidence="1">
    <location>
        <begin position="418"/>
        <end position="439"/>
    </location>
</feature>
<dbReference type="Pfam" id="PF18940">
    <property type="entry name" value="DUF5687"/>
    <property type="match status" value="1"/>
</dbReference>
<sequence>MHKALVALEKKRVKRGTKKLDVWVTIFKWLGIVYFGFLFLALGFGAYPLINESFPDENPVNFISRYLTYYFVVELVMRFLMQKLPTANIKPLLTLNIPRKKIVSFFVGKTFFSPFNFIQLLFLVPFAIACIMNEENSAQIILWITGTYLYICCMHFVNILSESYKKVFYSIVVFFILGGFLQYYNLFDVTIYTQYVFLSVYHYPFLIIIPLLLLGILSYATHRYYLSNLYLDNLMTAKVEEAKTQEMSWLDRFGTHALFLKNDIRLIIRNKRAKTTVLLSVLFLFYGFLLLRFGEGETNSIYSLVFVAFFVSGGFLMLYGQYVPSWDSSYYPLMMTQNITYKNYLKSKWLIIALGTLLSTLFCFFYAFFDMNLFYLIIAMGIFNVGINGYVVLWGGAYMKSPMDLTANKNVFGDKNAFNLKVMLISLPKVILPIILFVIGNLIYAFWGGIAVLVLVGIAGMFFQKQAFGYIEKIYKKEKYDTLKSFKENN</sequence>